<keyword evidence="4" id="KW-0479">Metal-binding</keyword>
<reference evidence="11" key="1">
    <citation type="journal article" date="2021" name="New Phytol.">
        <title>Evolutionary innovations through gain and loss of genes in the ectomycorrhizal Boletales.</title>
        <authorList>
            <person name="Wu G."/>
            <person name="Miyauchi S."/>
            <person name="Morin E."/>
            <person name="Kuo A."/>
            <person name="Drula E."/>
            <person name="Varga T."/>
            <person name="Kohler A."/>
            <person name="Feng B."/>
            <person name="Cao Y."/>
            <person name="Lipzen A."/>
            <person name="Daum C."/>
            <person name="Hundley H."/>
            <person name="Pangilinan J."/>
            <person name="Johnson J."/>
            <person name="Barry K."/>
            <person name="LaButti K."/>
            <person name="Ng V."/>
            <person name="Ahrendt S."/>
            <person name="Min B."/>
            <person name="Choi I.G."/>
            <person name="Park H."/>
            <person name="Plett J.M."/>
            <person name="Magnuson J."/>
            <person name="Spatafora J.W."/>
            <person name="Nagy L.G."/>
            <person name="Henrissat B."/>
            <person name="Grigoriev I.V."/>
            <person name="Yang Z.L."/>
            <person name="Xu J."/>
            <person name="Martin F.M."/>
        </authorList>
    </citation>
    <scope>NUCLEOTIDE SEQUENCE</scope>
    <source>
        <strain evidence="11">KKN 215</strain>
    </source>
</reference>
<dbReference type="Proteomes" id="UP000813824">
    <property type="component" value="Unassembled WGS sequence"/>
</dbReference>
<feature type="region of interest" description="Disordered" evidence="9">
    <location>
        <begin position="561"/>
        <end position="588"/>
    </location>
</feature>
<keyword evidence="8" id="KW-0469">Meiosis</keyword>
<evidence type="ECO:0000256" key="7">
    <source>
        <dbReference type="ARBA" id="ARBA00023242"/>
    </source>
</evidence>
<feature type="region of interest" description="Disordered" evidence="9">
    <location>
        <begin position="789"/>
        <end position="888"/>
    </location>
</feature>
<evidence type="ECO:0000256" key="2">
    <source>
        <dbReference type="ARBA" id="ARBA00004286"/>
    </source>
</evidence>
<evidence type="ECO:0000256" key="3">
    <source>
        <dbReference type="ARBA" id="ARBA00022454"/>
    </source>
</evidence>
<dbReference type="InterPro" id="IPR013083">
    <property type="entry name" value="Znf_RING/FYVE/PHD"/>
</dbReference>
<feature type="compositionally biased region" description="Basic and acidic residues" evidence="9">
    <location>
        <begin position="432"/>
        <end position="442"/>
    </location>
</feature>
<keyword evidence="3" id="KW-0158">Chromosome</keyword>
<dbReference type="GO" id="GO:0051598">
    <property type="term" value="P:meiotic recombination checkpoint signaling"/>
    <property type="evidence" value="ECO:0007669"/>
    <property type="project" value="TreeGrafter"/>
</dbReference>
<evidence type="ECO:0000256" key="4">
    <source>
        <dbReference type="ARBA" id="ARBA00022723"/>
    </source>
</evidence>
<dbReference type="GO" id="GO:0007130">
    <property type="term" value="P:synaptonemal complex assembly"/>
    <property type="evidence" value="ECO:0007669"/>
    <property type="project" value="TreeGrafter"/>
</dbReference>
<dbReference type="InterPro" id="IPR036570">
    <property type="entry name" value="HORMA_dom_sf"/>
</dbReference>
<dbReference type="GO" id="GO:0008270">
    <property type="term" value="F:zinc ion binding"/>
    <property type="evidence" value="ECO:0007669"/>
    <property type="project" value="UniProtKB-KW"/>
</dbReference>
<dbReference type="AlphaFoldDB" id="A0A8K0XV50"/>
<keyword evidence="6" id="KW-0862">Zinc</keyword>
<feature type="region of interest" description="Disordered" evidence="9">
    <location>
        <begin position="727"/>
        <end position="753"/>
    </location>
</feature>
<dbReference type="InterPro" id="IPR011011">
    <property type="entry name" value="Znf_FYVE_PHD"/>
</dbReference>
<keyword evidence="7" id="KW-0539">Nucleus</keyword>
<feature type="domain" description="HORMA" evidence="10">
    <location>
        <begin position="18"/>
        <end position="281"/>
    </location>
</feature>
<dbReference type="GO" id="GO:0005634">
    <property type="term" value="C:nucleus"/>
    <property type="evidence" value="ECO:0007669"/>
    <property type="project" value="UniProtKB-SubCell"/>
</dbReference>
<dbReference type="PANTHER" id="PTHR48225">
    <property type="entry name" value="HORMA DOMAIN-CONTAINING PROTEIN 1"/>
    <property type="match status" value="1"/>
</dbReference>
<dbReference type="Pfam" id="PF02301">
    <property type="entry name" value="HORMA"/>
    <property type="match status" value="1"/>
</dbReference>
<sequence>MQAQSLRANTSRDVLTSQQSLQSIQTLLRAGLGCITYLRNLLPADNFSESYLTSANADRPSESSSQTSQTSESFSADNDRRNVSGFKIMTVTRGYTEEADKLLDYMEKGVFDALQNQYLRSFIFAIYLDNDDPNNIVEAYTFNFRYYSVPGTSATVPVMSLGEDLMRMSLSGSQERPDPLSDAHKKGRVPSLGEVKKSLKSLIKNLIQATTQMDPLPRRRFATFKLFYHDHTPDDYEPPFFRAGNSEKDKWFFTTHNRTEVPEKCSVGSVQTGWHGVDVRVSSVSGYLPSLEDDNAPFLGTTAGRGPAAPALTPAEEAASRIQQAQVQRLDAAERKVVWDAEGGLSDTDADGEEDPTGEQCVLGTWKVGQLDRENPAPIGIRDGEGNIIPVSKHSKTIQSEPSAGDMHLTEGHYIGAQEDVPSRVGELYHKSSRPADLEKTQQLDYPGILRPPTPPSSPLSSANSTHPPTPKHTHPVIMLGPERSSQSLPPSDIGTFSLPSVSSLETNQSIVETQILEKLIDARKAIVEDEEMLGGSFIEMPSTLEFHRWLDISDLETQPAPSHFDGHESIESFSNTHPDGEKDVPMEDSNQQDAVLECECGVQVEDNDLVNCEGSCNKWFHLWCMGYHEAEQLAGDISFICFDCRVRADQNWDLIVVHDLYPMIMERFRNLALFRRAIKVCQTHNPPGLSAFIKLIGCENIVAGQLFKRLESEGFIAQETKERDDLGLMETTTRKSRNRTKDKGGAKRKQSVRVQGRKSVYVFVEAMTTTQAYVDYFSPDPHVEKRILGLSNLKPRRKTRSSMSQDNPVATLADNVSDAPESQSQTNLVPMDSQDLIEDSQTQAEVTQLEDPDPTPKPAEPVNIPRSEPDKRKGSDMVNSERTTKRMKVSVVGLGVDLGD</sequence>
<dbReference type="InterPro" id="IPR051294">
    <property type="entry name" value="HORMA_MeioticProgression"/>
</dbReference>
<keyword evidence="12" id="KW-1185">Reference proteome</keyword>
<feature type="region of interest" description="Disordered" evidence="9">
    <location>
        <begin position="53"/>
        <end position="78"/>
    </location>
</feature>
<dbReference type="SUPFAM" id="SSF56019">
    <property type="entry name" value="The spindle assembly checkpoint protein mad2"/>
    <property type="match status" value="1"/>
</dbReference>
<evidence type="ECO:0000256" key="8">
    <source>
        <dbReference type="ARBA" id="ARBA00023254"/>
    </source>
</evidence>
<comment type="subcellular location">
    <subcellularLocation>
        <location evidence="2">Chromosome</location>
    </subcellularLocation>
    <subcellularLocation>
        <location evidence="1">Nucleus</location>
    </subcellularLocation>
</comment>
<feature type="region of interest" description="Disordered" evidence="9">
    <location>
        <begin position="432"/>
        <end position="490"/>
    </location>
</feature>
<proteinExistence type="predicted"/>
<evidence type="ECO:0000256" key="6">
    <source>
        <dbReference type="ARBA" id="ARBA00022833"/>
    </source>
</evidence>
<evidence type="ECO:0000256" key="5">
    <source>
        <dbReference type="ARBA" id="ARBA00022771"/>
    </source>
</evidence>
<dbReference type="OrthoDB" id="1928087at2759"/>
<name>A0A8K0XV50_9AGAR</name>
<organism evidence="11 12">
    <name type="scientific">Cristinia sonorae</name>
    <dbReference type="NCBI Taxonomy" id="1940300"/>
    <lineage>
        <taxon>Eukaryota</taxon>
        <taxon>Fungi</taxon>
        <taxon>Dikarya</taxon>
        <taxon>Basidiomycota</taxon>
        <taxon>Agaricomycotina</taxon>
        <taxon>Agaricomycetes</taxon>
        <taxon>Agaricomycetidae</taxon>
        <taxon>Agaricales</taxon>
        <taxon>Pleurotineae</taxon>
        <taxon>Stephanosporaceae</taxon>
        <taxon>Cristinia</taxon>
    </lineage>
</organism>
<accession>A0A8K0XV50</accession>
<gene>
    <name evidence="11" type="ORF">BXZ70DRAFT_1060601</name>
</gene>
<dbReference type="InterPro" id="IPR001965">
    <property type="entry name" value="Znf_PHD"/>
</dbReference>
<evidence type="ECO:0000256" key="9">
    <source>
        <dbReference type="SAM" id="MobiDB-lite"/>
    </source>
</evidence>
<evidence type="ECO:0000313" key="11">
    <source>
        <dbReference type="EMBL" id="KAH8107944.1"/>
    </source>
</evidence>
<dbReference type="EMBL" id="JAEVFJ010000001">
    <property type="protein sequence ID" value="KAH8107944.1"/>
    <property type="molecule type" value="Genomic_DNA"/>
</dbReference>
<dbReference type="SUPFAM" id="SSF57903">
    <property type="entry name" value="FYVE/PHD zinc finger"/>
    <property type="match status" value="1"/>
</dbReference>
<dbReference type="PROSITE" id="PS50815">
    <property type="entry name" value="HORMA"/>
    <property type="match status" value="1"/>
</dbReference>
<evidence type="ECO:0000256" key="1">
    <source>
        <dbReference type="ARBA" id="ARBA00004123"/>
    </source>
</evidence>
<evidence type="ECO:0000259" key="10">
    <source>
        <dbReference type="PROSITE" id="PS50815"/>
    </source>
</evidence>
<dbReference type="Gene3D" id="3.30.40.10">
    <property type="entry name" value="Zinc/RING finger domain, C3HC4 (zinc finger)"/>
    <property type="match status" value="1"/>
</dbReference>
<evidence type="ECO:0000313" key="12">
    <source>
        <dbReference type="Proteomes" id="UP000813824"/>
    </source>
</evidence>
<keyword evidence="5" id="KW-0863">Zinc-finger</keyword>
<dbReference type="GO" id="GO:0005694">
    <property type="term" value="C:chromosome"/>
    <property type="evidence" value="ECO:0007669"/>
    <property type="project" value="UniProtKB-SubCell"/>
</dbReference>
<dbReference type="PROSITE" id="PS01359">
    <property type="entry name" value="ZF_PHD_1"/>
    <property type="match status" value="1"/>
</dbReference>
<dbReference type="SMART" id="SM00249">
    <property type="entry name" value="PHD"/>
    <property type="match status" value="1"/>
</dbReference>
<dbReference type="PANTHER" id="PTHR48225:SF7">
    <property type="entry name" value="MEIOSIS-SPECIFIC PROTEIN HOP1"/>
    <property type="match status" value="1"/>
</dbReference>
<dbReference type="Gene3D" id="3.30.900.10">
    <property type="entry name" value="HORMA domain"/>
    <property type="match status" value="1"/>
</dbReference>
<feature type="compositionally biased region" description="Low complexity" evidence="9">
    <location>
        <begin position="62"/>
        <end position="73"/>
    </location>
</feature>
<dbReference type="InterPro" id="IPR019786">
    <property type="entry name" value="Zinc_finger_PHD-type_CS"/>
</dbReference>
<dbReference type="InterPro" id="IPR003511">
    <property type="entry name" value="HORMA_dom"/>
</dbReference>
<comment type="caution">
    <text evidence="11">The sequence shown here is derived from an EMBL/GenBank/DDBJ whole genome shotgun (WGS) entry which is preliminary data.</text>
</comment>
<protein>
    <submittedName>
        <fullName evidence="11">HORMA-domain-containing protein</fullName>
    </submittedName>
</protein>